<dbReference type="GeneID" id="33565752"/>
<accession>A0A1Y2GPX9</accession>
<evidence type="ECO:0000313" key="4">
    <source>
        <dbReference type="Proteomes" id="UP000193648"/>
    </source>
</evidence>
<evidence type="ECO:0000256" key="1">
    <source>
        <dbReference type="SAM" id="MobiDB-lite"/>
    </source>
</evidence>
<feature type="region of interest" description="Disordered" evidence="1">
    <location>
        <begin position="381"/>
        <end position="406"/>
    </location>
</feature>
<reference evidence="3 4" key="1">
    <citation type="submission" date="2016-07" db="EMBL/GenBank/DDBJ databases">
        <title>Pervasive Adenine N6-methylation of Active Genes in Fungi.</title>
        <authorList>
            <consortium name="DOE Joint Genome Institute"/>
            <person name="Mondo S.J."/>
            <person name="Dannebaum R.O."/>
            <person name="Kuo R.C."/>
            <person name="Labutti K."/>
            <person name="Haridas S."/>
            <person name="Kuo A."/>
            <person name="Salamov A."/>
            <person name="Ahrendt S.R."/>
            <person name="Lipzen A."/>
            <person name="Sullivan W."/>
            <person name="Andreopoulos W.B."/>
            <person name="Clum A."/>
            <person name="Lindquist E."/>
            <person name="Daum C."/>
            <person name="Ramamoorthy G.K."/>
            <person name="Gryganskyi A."/>
            <person name="Culley D."/>
            <person name="Magnuson J.K."/>
            <person name="James T.Y."/>
            <person name="O'Malley M.A."/>
            <person name="Stajich J.E."/>
            <person name="Spatafora J.W."/>
            <person name="Visel A."/>
            <person name="Grigoriev I.V."/>
        </authorList>
    </citation>
    <scope>NUCLEOTIDE SEQUENCE [LARGE SCALE GENOMIC DNA]</scope>
    <source>
        <strain evidence="3 4">NRRL 3116</strain>
    </source>
</reference>
<keyword evidence="4" id="KW-1185">Reference proteome</keyword>
<proteinExistence type="predicted"/>
<dbReference type="Proteomes" id="UP000193648">
    <property type="component" value="Unassembled WGS sequence"/>
</dbReference>
<feature type="compositionally biased region" description="Basic and acidic residues" evidence="1">
    <location>
        <begin position="641"/>
        <end position="650"/>
    </location>
</feature>
<dbReference type="InParanoid" id="A0A1Y2GPX9"/>
<dbReference type="CDD" id="cd12087">
    <property type="entry name" value="TM_EGFR-like"/>
    <property type="match status" value="1"/>
</dbReference>
<evidence type="ECO:0000313" key="3">
    <source>
        <dbReference type="EMBL" id="ORZ18298.1"/>
    </source>
</evidence>
<keyword evidence="2" id="KW-1133">Transmembrane helix</keyword>
<protein>
    <submittedName>
        <fullName evidence="3">Uncharacterized protein</fullName>
    </submittedName>
</protein>
<gene>
    <name evidence="3" type="ORF">BCR41DRAFT_352161</name>
</gene>
<feature type="region of interest" description="Disordered" evidence="1">
    <location>
        <begin position="617"/>
        <end position="687"/>
    </location>
</feature>
<name>A0A1Y2GPX9_9FUNG</name>
<dbReference type="EMBL" id="MCFF01000015">
    <property type="protein sequence ID" value="ORZ18298.1"/>
    <property type="molecule type" value="Genomic_DNA"/>
</dbReference>
<keyword evidence="2" id="KW-0472">Membrane</keyword>
<feature type="compositionally biased region" description="Polar residues" evidence="1">
    <location>
        <begin position="381"/>
        <end position="397"/>
    </location>
</feature>
<dbReference type="AlphaFoldDB" id="A0A1Y2GPX9"/>
<organism evidence="3 4">
    <name type="scientific">Lobosporangium transversale</name>
    <dbReference type="NCBI Taxonomy" id="64571"/>
    <lineage>
        <taxon>Eukaryota</taxon>
        <taxon>Fungi</taxon>
        <taxon>Fungi incertae sedis</taxon>
        <taxon>Mucoromycota</taxon>
        <taxon>Mortierellomycotina</taxon>
        <taxon>Mortierellomycetes</taxon>
        <taxon>Mortierellales</taxon>
        <taxon>Mortierellaceae</taxon>
        <taxon>Lobosporangium</taxon>
    </lineage>
</organism>
<feature type="transmembrane region" description="Helical" evidence="2">
    <location>
        <begin position="408"/>
        <end position="428"/>
    </location>
</feature>
<keyword evidence="2" id="KW-0812">Transmembrane</keyword>
<evidence type="ECO:0000256" key="2">
    <source>
        <dbReference type="SAM" id="Phobius"/>
    </source>
</evidence>
<sequence>MGYFRPYCVASNGERFYLISLQPLDSGSVVPNDDPARSAFTRRIVLLRSTSYPTSFGTNTWTIVGSYPPKSTAITTNNYDVLVGDFALEMSNCQVDARGNFIWISAKSAAKDSTNPSQTTIVTTKPIGVQYSPGAEGESSQGTWSLISTSSLDPLGNYIWSNESKANALFSMAQGVFVHAIGLSNAAGIALGLLSGDNLVQSNVHWTLEASFGVPKAITFSNHTLYVLGSDKTLNAFPVNTTANNVTTLLAQQQAINSTTVKKNSLTTLSDECMNSSSYRLYSTAVEDRLYFLCTGVIPSAEFRVFSLRGTTLYGPFWITPPNVQSNISAFSAVSSSPNSIPGTDFLILAMNDNIYGMTIGPNGLIFDTANYIVGDSASFSNITQPPQPTKPDSNTDAGGAKKSSDDVTGGIVGSVALVLMIAAFFFWRRRCRKRPAKINELTRRFNGINYQTPASAHTSSDIVAPPLLSSQQPLMFDSMPTEEQHDQAQIKMQRMRLGPTPAVVVDASEGVALPLAPPTTSLVGSIPPITTLVSPAPFLLDQSHLKETYVHHLAHQNQDVILGEDSYSQPLYSEPLSESSITGLIPPSSKTYMHDSEDYSSGSGMRTSKGPFYYNNVSSPSLSSTSQAHPQLQLEQPHLSQREERKEQSESEDEEAMLHAPPPPYLAQMTLQLNTPSAPSSFDATH</sequence>
<comment type="caution">
    <text evidence="3">The sequence shown here is derived from an EMBL/GenBank/DDBJ whole genome shotgun (WGS) entry which is preliminary data.</text>
</comment>
<feature type="compositionally biased region" description="Polar residues" evidence="1">
    <location>
        <begin position="572"/>
        <end position="583"/>
    </location>
</feature>
<feature type="region of interest" description="Disordered" evidence="1">
    <location>
        <begin position="572"/>
        <end position="605"/>
    </location>
</feature>
<feature type="compositionally biased region" description="Polar residues" evidence="1">
    <location>
        <begin position="670"/>
        <end position="687"/>
    </location>
</feature>
<dbReference type="OrthoDB" id="2401340at2759"/>
<dbReference type="RefSeq" id="XP_021882093.1">
    <property type="nucleotide sequence ID" value="XM_022023908.1"/>
</dbReference>